<evidence type="ECO:0000313" key="2">
    <source>
        <dbReference type="Proteomes" id="UP000182517"/>
    </source>
</evidence>
<dbReference type="AlphaFoldDB" id="A0A1L3GMX0"/>
<protein>
    <submittedName>
        <fullName evidence="1">Uncharacterized protein</fullName>
    </submittedName>
</protein>
<evidence type="ECO:0000313" key="1">
    <source>
        <dbReference type="EMBL" id="APG27272.1"/>
    </source>
</evidence>
<dbReference type="EMBL" id="CP015519">
    <property type="protein sequence ID" value="APG27272.1"/>
    <property type="molecule type" value="Genomic_DNA"/>
</dbReference>
<proteinExistence type="predicted"/>
<sequence>MVLKERRSRLRYSGKHVVQLCCSAILTELGVGSLSSLANIPRSQSILFEVLFFSAPAVQCFQNDIYDDKE</sequence>
<keyword evidence="2" id="KW-1185">Reference proteome</keyword>
<organism evidence="1 2">
    <name type="scientific">Syntrophotalea acetylenivorans</name>
    <dbReference type="NCBI Taxonomy" id="1842532"/>
    <lineage>
        <taxon>Bacteria</taxon>
        <taxon>Pseudomonadati</taxon>
        <taxon>Thermodesulfobacteriota</taxon>
        <taxon>Desulfuromonadia</taxon>
        <taxon>Desulfuromonadales</taxon>
        <taxon>Syntrophotaleaceae</taxon>
        <taxon>Syntrophotalea</taxon>
    </lineage>
</organism>
<reference evidence="1 2" key="1">
    <citation type="journal article" date="2017" name="Genome Announc.">
        <title>Complete Genome Sequences of Two Acetylene-Fermenting Pelobacter acetylenicus Strains.</title>
        <authorList>
            <person name="Sutton J.M."/>
            <person name="Baesman S.M."/>
            <person name="Fierst J.L."/>
            <person name="Poret-Peterson A.T."/>
            <person name="Oremland R.S."/>
            <person name="Dunlap D.S."/>
            <person name="Akob D.M."/>
        </authorList>
    </citation>
    <scope>NUCLEOTIDE SEQUENCE [LARGE SCALE GENOMIC DNA]</scope>
    <source>
        <strain evidence="1 2">SFB93</strain>
    </source>
</reference>
<accession>A0A1L3GMX0</accession>
<dbReference type="KEGG" id="pef:A7E78_05100"/>
<name>A0A1L3GMX0_9BACT</name>
<dbReference type="Proteomes" id="UP000182517">
    <property type="component" value="Chromosome"/>
</dbReference>
<gene>
    <name evidence="1" type="ORF">A7E78_05100</name>
</gene>